<dbReference type="PANTHER" id="PTHR24421:SF10">
    <property type="entry name" value="NITRATE_NITRITE SENSOR PROTEIN NARQ"/>
    <property type="match status" value="1"/>
</dbReference>
<feature type="transmembrane region" description="Helical" evidence="10">
    <location>
        <begin position="500"/>
        <end position="518"/>
    </location>
</feature>
<dbReference type="GO" id="GO:0046983">
    <property type="term" value="F:protein dimerization activity"/>
    <property type="evidence" value="ECO:0007669"/>
    <property type="project" value="InterPro"/>
</dbReference>
<dbReference type="GO" id="GO:0016020">
    <property type="term" value="C:membrane"/>
    <property type="evidence" value="ECO:0007669"/>
    <property type="project" value="InterPro"/>
</dbReference>
<dbReference type="InterPro" id="IPR055558">
    <property type="entry name" value="DUF7134"/>
</dbReference>
<feature type="transmembrane region" description="Helical" evidence="10">
    <location>
        <begin position="612"/>
        <end position="636"/>
    </location>
</feature>
<feature type="transmembrane region" description="Helical" evidence="10">
    <location>
        <begin position="81"/>
        <end position="105"/>
    </location>
</feature>
<proteinExistence type="predicted"/>
<dbReference type="InterPro" id="IPR036890">
    <property type="entry name" value="HATPase_C_sf"/>
</dbReference>
<keyword evidence="10" id="KW-0812">Transmembrane</keyword>
<keyword evidence="10" id="KW-0472">Membrane</keyword>
<evidence type="ECO:0000256" key="5">
    <source>
        <dbReference type="ARBA" id="ARBA00022741"/>
    </source>
</evidence>
<feature type="domain" description="Histidine kinase/HSP90-like ATPase" evidence="11">
    <location>
        <begin position="243"/>
        <end position="338"/>
    </location>
</feature>
<dbReference type="Gene3D" id="3.30.565.10">
    <property type="entry name" value="Histidine kinase-like ATPase, C-terminal domain"/>
    <property type="match status" value="1"/>
</dbReference>
<evidence type="ECO:0000256" key="6">
    <source>
        <dbReference type="ARBA" id="ARBA00022777"/>
    </source>
</evidence>
<dbReference type="Proteomes" id="UP000487882">
    <property type="component" value="Unassembled WGS sequence"/>
</dbReference>
<keyword evidence="10" id="KW-1133">Transmembrane helix</keyword>
<evidence type="ECO:0000256" key="10">
    <source>
        <dbReference type="SAM" id="Phobius"/>
    </source>
</evidence>
<reference evidence="12 13" key="1">
    <citation type="submission" date="2019-09" db="EMBL/GenBank/DDBJ databases">
        <title>Bifidobacterium canis sp. nov., isolated from the digestive tract of German Shepherd dog puppy.</title>
        <authorList>
            <person name="Bunesova V."/>
        </authorList>
    </citation>
    <scope>NUCLEOTIDE SEQUENCE [LARGE SCALE GENOMIC DNA]</scope>
    <source>
        <strain evidence="12 13">GSD1FS</strain>
    </source>
</reference>
<dbReference type="InterPro" id="IPR050482">
    <property type="entry name" value="Sensor_HK_TwoCompSys"/>
</dbReference>
<evidence type="ECO:0000313" key="13">
    <source>
        <dbReference type="Proteomes" id="UP000487882"/>
    </source>
</evidence>
<dbReference type="Pfam" id="PF02518">
    <property type="entry name" value="HATPase_c"/>
    <property type="match status" value="1"/>
</dbReference>
<keyword evidence="3" id="KW-0597">Phosphoprotein</keyword>
<dbReference type="Gene3D" id="1.20.5.1930">
    <property type="match status" value="1"/>
</dbReference>
<dbReference type="SUPFAM" id="SSF55874">
    <property type="entry name" value="ATPase domain of HSP90 chaperone/DNA topoisomerase II/histidine kinase"/>
    <property type="match status" value="1"/>
</dbReference>
<dbReference type="GO" id="GO:0000155">
    <property type="term" value="F:phosphorelay sensor kinase activity"/>
    <property type="evidence" value="ECO:0007669"/>
    <property type="project" value="InterPro"/>
</dbReference>
<accession>A0A7K1J3A3</accession>
<feature type="transmembrane region" description="Helical" evidence="10">
    <location>
        <begin position="469"/>
        <end position="494"/>
    </location>
</feature>
<gene>
    <name evidence="12" type="ORF">GSD1FS_0253</name>
</gene>
<evidence type="ECO:0000256" key="2">
    <source>
        <dbReference type="ARBA" id="ARBA00012438"/>
    </source>
</evidence>
<feature type="transmembrane region" description="Helical" evidence="10">
    <location>
        <begin position="46"/>
        <end position="69"/>
    </location>
</feature>
<keyword evidence="7" id="KW-0067">ATP-binding</keyword>
<dbReference type="InterPro" id="IPR003594">
    <property type="entry name" value="HATPase_dom"/>
</dbReference>
<name>A0A7K1J3A3_9BIFI</name>
<evidence type="ECO:0000256" key="4">
    <source>
        <dbReference type="ARBA" id="ARBA00022679"/>
    </source>
</evidence>
<dbReference type="EMBL" id="WNLP01000001">
    <property type="protein sequence ID" value="MUH58955.1"/>
    <property type="molecule type" value="Genomic_DNA"/>
</dbReference>
<dbReference type="Pfam" id="PF07730">
    <property type="entry name" value="HisKA_3"/>
    <property type="match status" value="1"/>
</dbReference>
<comment type="caution">
    <text evidence="12">The sequence shown here is derived from an EMBL/GenBank/DDBJ whole genome shotgun (WGS) entry which is preliminary data.</text>
</comment>
<feature type="compositionally biased region" description="Low complexity" evidence="9">
    <location>
        <begin position="346"/>
        <end position="368"/>
    </location>
</feature>
<evidence type="ECO:0000313" key="12">
    <source>
        <dbReference type="EMBL" id="MUH58955.1"/>
    </source>
</evidence>
<evidence type="ECO:0000256" key="9">
    <source>
        <dbReference type="SAM" id="MobiDB-lite"/>
    </source>
</evidence>
<keyword evidence="13" id="KW-1185">Reference proteome</keyword>
<protein>
    <recommendedName>
        <fullName evidence="2">histidine kinase</fullName>
        <ecNumber evidence="2">2.7.13.3</ecNumber>
    </recommendedName>
</protein>
<dbReference type="InterPro" id="IPR011712">
    <property type="entry name" value="Sig_transdc_His_kin_sub3_dim/P"/>
</dbReference>
<dbReference type="PANTHER" id="PTHR24421">
    <property type="entry name" value="NITRATE/NITRITE SENSOR PROTEIN NARX-RELATED"/>
    <property type="match status" value="1"/>
</dbReference>
<evidence type="ECO:0000256" key="7">
    <source>
        <dbReference type="ARBA" id="ARBA00022840"/>
    </source>
</evidence>
<feature type="transmembrane region" description="Helical" evidence="10">
    <location>
        <begin position="6"/>
        <end position="26"/>
    </location>
</feature>
<feature type="transmembrane region" description="Helical" evidence="10">
    <location>
        <begin position="569"/>
        <end position="592"/>
    </location>
</feature>
<feature type="transmembrane region" description="Helical" evidence="10">
    <location>
        <begin position="525"/>
        <end position="540"/>
    </location>
</feature>
<feature type="region of interest" description="Disordered" evidence="9">
    <location>
        <begin position="346"/>
        <end position="425"/>
    </location>
</feature>
<dbReference type="EC" id="2.7.13.3" evidence="2"/>
<keyword evidence="6 12" id="KW-0418">Kinase</keyword>
<comment type="catalytic activity">
    <reaction evidence="1">
        <text>ATP + protein L-histidine = ADP + protein N-phospho-L-histidine.</text>
        <dbReference type="EC" id="2.7.13.3"/>
    </reaction>
</comment>
<dbReference type="Pfam" id="PF23539">
    <property type="entry name" value="DUF7134"/>
    <property type="match status" value="1"/>
</dbReference>
<dbReference type="AlphaFoldDB" id="A0A7K1J3A3"/>
<dbReference type="SMART" id="SM00387">
    <property type="entry name" value="HATPase_c"/>
    <property type="match status" value="1"/>
</dbReference>
<sequence length="781" mass="84170">MSAWWFVAVVVVQLVFGPPFVIGDMLSLPMFYSAIVYDSPKRTNQYVIAAGVLAVAAALVISFGDAYGPLLSSHEPSGTSFWANTLIASVTFLLILLTTLIAAFWQRARRQTIQLLNERNDAIVAREQEEKLIAASAERARIARDMHDIVAHTLSIIIIQSDGGRYAATHDATLARSTMVTIQHEAEHAMHDMKRLLGVFGGSPHADYHDISALINQATSVSTDMSLRRETVGTPQPNRLSEQASIAMYHVVQEALTNIRKYAGHNVNVVVREEWTDTDVTFTISDDGRGASAALDGHKAGYGLMGMSERITAVHGTVDAGPRLNGGFEVKASVPLTASASLPAAAYSPSSSQTSDASPVSAPAQSAATLQSPDTAVTLAGSHPSNTGSPSDRVASAVQDDAASHAESTGSTGDMGASAPSSDSGTRVFWPSFLRLGKILRSRPIAQVHQSGPSNWVARLSHWTEHHYVLTDTIIVAIIFALLASTDAMQLVLLGQSAQNNYLIDVIVTLMLMGPLCLRRRFPRAVAIIFASVVFAQLLFLSPCYMADLAAPFIAYAAMLYGKRGTWKWLTPLIVVDGLFLGLKVMLLSAGYPSTWYWLTHDEPAYTQQLSSGAGIEFAIIAITLCIMGMFFGAWVKTSGSNPQVLQARTEALRAEQEKARVNAANRERDRISANIRSEVNDTLSSVIDETTQEIATIDAQVAAGEEPSPEWISEAFGAIGTQGRTALKHMRQLLSVLRETGFSDKNDGEQASGELNLTPAKSLNEQMTSMEHSQSANATH</sequence>
<keyword evidence="5" id="KW-0547">Nucleotide-binding</keyword>
<keyword evidence="4" id="KW-0808">Transferase</keyword>
<organism evidence="12 13">
    <name type="scientific">Bifidobacterium canis</name>
    <dbReference type="NCBI Taxonomy" id="2610880"/>
    <lineage>
        <taxon>Bacteria</taxon>
        <taxon>Bacillati</taxon>
        <taxon>Actinomycetota</taxon>
        <taxon>Actinomycetes</taxon>
        <taxon>Bifidobacteriales</taxon>
        <taxon>Bifidobacteriaceae</taxon>
        <taxon>Bifidobacterium</taxon>
    </lineage>
</organism>
<dbReference type="CDD" id="cd16917">
    <property type="entry name" value="HATPase_UhpB-NarQ-NarX-like"/>
    <property type="match status" value="1"/>
</dbReference>
<evidence type="ECO:0000256" key="8">
    <source>
        <dbReference type="ARBA" id="ARBA00023012"/>
    </source>
</evidence>
<evidence type="ECO:0000256" key="3">
    <source>
        <dbReference type="ARBA" id="ARBA00022553"/>
    </source>
</evidence>
<evidence type="ECO:0000256" key="1">
    <source>
        <dbReference type="ARBA" id="ARBA00000085"/>
    </source>
</evidence>
<evidence type="ECO:0000259" key="11">
    <source>
        <dbReference type="SMART" id="SM00387"/>
    </source>
</evidence>
<keyword evidence="8" id="KW-0902">Two-component regulatory system</keyword>